<dbReference type="CDD" id="cd02440">
    <property type="entry name" value="AdoMet_MTases"/>
    <property type="match status" value="1"/>
</dbReference>
<evidence type="ECO:0000313" key="3">
    <source>
        <dbReference type="Proteomes" id="UP001305779"/>
    </source>
</evidence>
<dbReference type="Proteomes" id="UP001305779">
    <property type="component" value="Unassembled WGS sequence"/>
</dbReference>
<protein>
    <recommendedName>
        <fullName evidence="1">Methyltransferase domain-containing protein</fullName>
    </recommendedName>
</protein>
<proteinExistence type="predicted"/>
<dbReference type="InterPro" id="IPR041698">
    <property type="entry name" value="Methyltransf_25"/>
</dbReference>
<dbReference type="EMBL" id="JAXOVC010000006">
    <property type="protein sequence ID" value="KAK4500251.1"/>
    <property type="molecule type" value="Genomic_DNA"/>
</dbReference>
<dbReference type="Gene3D" id="3.40.50.150">
    <property type="entry name" value="Vaccinia Virus protein VP39"/>
    <property type="match status" value="1"/>
</dbReference>
<name>A0ABR0EFG3_ZASCE</name>
<evidence type="ECO:0000313" key="2">
    <source>
        <dbReference type="EMBL" id="KAK4500251.1"/>
    </source>
</evidence>
<gene>
    <name evidence="2" type="ORF">PRZ48_008440</name>
</gene>
<dbReference type="Pfam" id="PF13649">
    <property type="entry name" value="Methyltransf_25"/>
    <property type="match status" value="1"/>
</dbReference>
<evidence type="ECO:0000259" key="1">
    <source>
        <dbReference type="Pfam" id="PF13649"/>
    </source>
</evidence>
<feature type="domain" description="Methyltransferase" evidence="1">
    <location>
        <begin position="47"/>
        <end position="146"/>
    </location>
</feature>
<dbReference type="InterPro" id="IPR029063">
    <property type="entry name" value="SAM-dependent_MTases_sf"/>
</dbReference>
<reference evidence="2 3" key="1">
    <citation type="journal article" date="2023" name="G3 (Bethesda)">
        <title>A chromosome-level genome assembly of Zasmidium syzygii isolated from banana leaves.</title>
        <authorList>
            <person name="van Westerhoven A.C."/>
            <person name="Mehrabi R."/>
            <person name="Talebi R."/>
            <person name="Steentjes M.B.F."/>
            <person name="Corcolon B."/>
            <person name="Chong P.A."/>
            <person name="Kema G.H.J."/>
            <person name="Seidl M.F."/>
        </authorList>
    </citation>
    <scope>NUCLEOTIDE SEQUENCE [LARGE SCALE GENOMIC DNA]</scope>
    <source>
        <strain evidence="2 3">P124</strain>
    </source>
</reference>
<accession>A0ABR0EFG3</accession>
<sequence>MTTSDSAIEANYATNAPGYDQFASLPLGTLEQHLFTLCIQNCHNLKILDLGGGTGNRARDAIAAGATDVDVVDISPDMMRLGEEIEKSQGRNIIKWHHGDASKDLEYLGLGPYDLVIANGVFDHARNVGELEMMWGNCARYLKAGGVIIANRNNPKAKAAGSGKYGVKLGGFEEFEGGFSYKYRMLTEPPLEFESMALDAYNTGSKEVSGKFFEGFEYVRCEETEVVKRDPEFWREYLEDPILYIFTARKKA</sequence>
<dbReference type="PANTHER" id="PTHR43591">
    <property type="entry name" value="METHYLTRANSFERASE"/>
    <property type="match status" value="1"/>
</dbReference>
<keyword evidence="3" id="KW-1185">Reference proteome</keyword>
<comment type="caution">
    <text evidence="2">The sequence shown here is derived from an EMBL/GenBank/DDBJ whole genome shotgun (WGS) entry which is preliminary data.</text>
</comment>
<organism evidence="2 3">
    <name type="scientific">Zasmidium cellare</name>
    <name type="common">Wine cellar mold</name>
    <name type="synonym">Racodium cellare</name>
    <dbReference type="NCBI Taxonomy" id="395010"/>
    <lineage>
        <taxon>Eukaryota</taxon>
        <taxon>Fungi</taxon>
        <taxon>Dikarya</taxon>
        <taxon>Ascomycota</taxon>
        <taxon>Pezizomycotina</taxon>
        <taxon>Dothideomycetes</taxon>
        <taxon>Dothideomycetidae</taxon>
        <taxon>Mycosphaerellales</taxon>
        <taxon>Mycosphaerellaceae</taxon>
        <taxon>Zasmidium</taxon>
    </lineage>
</organism>
<dbReference type="SUPFAM" id="SSF53335">
    <property type="entry name" value="S-adenosyl-L-methionine-dependent methyltransferases"/>
    <property type="match status" value="1"/>
</dbReference>